<dbReference type="Proteomes" id="UP001055811">
    <property type="component" value="Linkage Group LG09"/>
</dbReference>
<keyword evidence="2" id="KW-1185">Reference proteome</keyword>
<name>A0ACB8YX90_CICIN</name>
<reference evidence="2" key="1">
    <citation type="journal article" date="2022" name="Mol. Ecol. Resour.">
        <title>The genomes of chicory, endive, great burdock and yacon provide insights into Asteraceae palaeo-polyploidization history and plant inulin production.</title>
        <authorList>
            <person name="Fan W."/>
            <person name="Wang S."/>
            <person name="Wang H."/>
            <person name="Wang A."/>
            <person name="Jiang F."/>
            <person name="Liu H."/>
            <person name="Zhao H."/>
            <person name="Xu D."/>
            <person name="Zhang Y."/>
        </authorList>
    </citation>
    <scope>NUCLEOTIDE SEQUENCE [LARGE SCALE GENOMIC DNA]</scope>
    <source>
        <strain evidence="2">cv. Punajuju</strain>
    </source>
</reference>
<protein>
    <submittedName>
        <fullName evidence="1">Uncharacterized protein</fullName>
    </submittedName>
</protein>
<gene>
    <name evidence="1" type="ORF">L2E82_48055</name>
</gene>
<dbReference type="EMBL" id="CM042017">
    <property type="protein sequence ID" value="KAI3690080.1"/>
    <property type="molecule type" value="Genomic_DNA"/>
</dbReference>
<accession>A0ACB8YX90</accession>
<reference evidence="1 2" key="2">
    <citation type="journal article" date="2022" name="Mol. Ecol. Resour.">
        <title>The genomes of chicory, endive, great burdock and yacon provide insights into Asteraceae paleo-polyploidization history and plant inulin production.</title>
        <authorList>
            <person name="Fan W."/>
            <person name="Wang S."/>
            <person name="Wang H."/>
            <person name="Wang A."/>
            <person name="Jiang F."/>
            <person name="Liu H."/>
            <person name="Zhao H."/>
            <person name="Xu D."/>
            <person name="Zhang Y."/>
        </authorList>
    </citation>
    <scope>NUCLEOTIDE SEQUENCE [LARGE SCALE GENOMIC DNA]</scope>
    <source>
        <strain evidence="2">cv. Punajuju</strain>
        <tissue evidence="1">Leaves</tissue>
    </source>
</reference>
<proteinExistence type="predicted"/>
<evidence type="ECO:0000313" key="2">
    <source>
        <dbReference type="Proteomes" id="UP001055811"/>
    </source>
</evidence>
<comment type="caution">
    <text evidence="1">The sequence shown here is derived from an EMBL/GenBank/DDBJ whole genome shotgun (WGS) entry which is preliminary data.</text>
</comment>
<evidence type="ECO:0000313" key="1">
    <source>
        <dbReference type="EMBL" id="KAI3690080.1"/>
    </source>
</evidence>
<sequence>MCGGAVISDVDPFVKRCRKLTSDDLWNEFDSYDLFDWDIKSPSLVHTTTNEDSTPKSNKGSVKQAQKPIGKKTKPRKNIYRGIRRRPWGKWAAEIRDPQQGVRVWLGTYNTPEEAAKAYDEAATRIRGDKAKLNFPPPRTPSSLPPPPAKKLCVETTNFNPLIYREPPSPYEFNGRISPIPPKTAAESTQPMENEQMLLPPPLDYGGIENHLTVDEHEFKEQISNLETFLGLEHESTPFDGVVCESGDLWALDNFPTTV</sequence>
<organism evidence="1 2">
    <name type="scientific">Cichorium intybus</name>
    <name type="common">Chicory</name>
    <dbReference type="NCBI Taxonomy" id="13427"/>
    <lineage>
        <taxon>Eukaryota</taxon>
        <taxon>Viridiplantae</taxon>
        <taxon>Streptophyta</taxon>
        <taxon>Embryophyta</taxon>
        <taxon>Tracheophyta</taxon>
        <taxon>Spermatophyta</taxon>
        <taxon>Magnoliopsida</taxon>
        <taxon>eudicotyledons</taxon>
        <taxon>Gunneridae</taxon>
        <taxon>Pentapetalae</taxon>
        <taxon>asterids</taxon>
        <taxon>campanulids</taxon>
        <taxon>Asterales</taxon>
        <taxon>Asteraceae</taxon>
        <taxon>Cichorioideae</taxon>
        <taxon>Cichorieae</taxon>
        <taxon>Cichoriinae</taxon>
        <taxon>Cichorium</taxon>
    </lineage>
</organism>